<comment type="subcellular location">
    <subcellularLocation>
        <location evidence="1">Membrane</location>
        <topology evidence="1">Multi-pass membrane protein</topology>
    </subcellularLocation>
</comment>
<dbReference type="InterPro" id="IPR006043">
    <property type="entry name" value="NCS2"/>
</dbReference>
<comment type="similarity">
    <text evidence="2">Belongs to the nucleobase:cation symporter-2 (NCS2) (TC 2.A.40) family. Azg-like subfamily.</text>
</comment>
<dbReference type="GO" id="GO:0005886">
    <property type="term" value="C:plasma membrane"/>
    <property type="evidence" value="ECO:0007669"/>
    <property type="project" value="TreeGrafter"/>
</dbReference>
<keyword evidence="10" id="KW-1185">Reference proteome</keyword>
<sequence>MGFIERHKAGLNDLVSHSIVGRYFHLDGSGHPNEIRGARFTTEMRAGLTTFFTMAYIIAVNASVLTNSGGTCVCNDPVDPTCAKNQEYDLCLLEINRDFVTATTAIAALGSFLMGLCANLPVALAPAMGLNAYLAYQIVGFHGTGPISYPIAMTAVFVEGFIFVALSILGVRQWLARIIPASIKVACGAGIGLFLTLIGLSYGAGIGAVTGAKATPLSLGGCPVEFLDPDTGACLSHKATSSTMWLGFLVGGVLTALLMTYKIRGAIIVGIAIVSICSWPRDTAVTYFPRTVIGDSRFDFFKNVVGFHSIKKTLVVQEWNLTDKGVGGQFALAVFTMLYVDILDATGTLYSMARFSGVVDPVTGDFPRSTIAYSVDAISISIGSLFGSSPVTAFVESGAGIQEGGRTGLTAMTTGVCFFIALFFAPIFASIPPWATGGALILVGCMMMRGVLAINWNYPGDSIPAFVTLMFMPFSYSIAYGLIAGIMSYVIINGVTWAVGFVSRGKILPPDYDNKEYWSLQADNPRSQPWFMRAMNGDKKFWRSETSDSFELQSTEANAKGPDAHVKDLEAHHTKAG</sequence>
<dbReference type="GeneID" id="63844462"/>
<feature type="region of interest" description="Disordered" evidence="7">
    <location>
        <begin position="552"/>
        <end position="577"/>
    </location>
</feature>
<dbReference type="EMBL" id="ML976620">
    <property type="protein sequence ID" value="KAF1840145.1"/>
    <property type="molecule type" value="Genomic_DNA"/>
</dbReference>
<protein>
    <submittedName>
        <fullName evidence="9">Purine transporter</fullName>
    </submittedName>
</protein>
<dbReference type="GO" id="GO:0005345">
    <property type="term" value="F:purine nucleobase transmembrane transporter activity"/>
    <property type="evidence" value="ECO:0007669"/>
    <property type="project" value="TreeGrafter"/>
</dbReference>
<evidence type="ECO:0000313" key="10">
    <source>
        <dbReference type="Proteomes" id="UP000800039"/>
    </source>
</evidence>
<feature type="transmembrane region" description="Helical" evidence="8">
    <location>
        <begin position="147"/>
        <end position="171"/>
    </location>
</feature>
<name>A0A9P4G7I7_9PLEO</name>
<evidence type="ECO:0000256" key="4">
    <source>
        <dbReference type="ARBA" id="ARBA00022692"/>
    </source>
</evidence>
<evidence type="ECO:0000256" key="3">
    <source>
        <dbReference type="ARBA" id="ARBA00022448"/>
    </source>
</evidence>
<feature type="transmembrane region" description="Helical" evidence="8">
    <location>
        <begin position="466"/>
        <end position="492"/>
    </location>
</feature>
<evidence type="ECO:0000256" key="1">
    <source>
        <dbReference type="ARBA" id="ARBA00004141"/>
    </source>
</evidence>
<accession>A0A9P4G7I7</accession>
<feature type="transmembrane region" description="Helical" evidence="8">
    <location>
        <begin position="330"/>
        <end position="351"/>
    </location>
</feature>
<dbReference type="Proteomes" id="UP000800039">
    <property type="component" value="Unassembled WGS sequence"/>
</dbReference>
<comment type="caution">
    <text evidence="9">The sequence shown here is derived from an EMBL/GenBank/DDBJ whole genome shotgun (WGS) entry which is preliminary data.</text>
</comment>
<feature type="transmembrane region" description="Helical" evidence="8">
    <location>
        <begin position="371"/>
        <end position="395"/>
    </location>
</feature>
<dbReference type="PANTHER" id="PTHR43337">
    <property type="entry name" value="XANTHINE/URACIL PERMEASE C887.17-RELATED"/>
    <property type="match status" value="1"/>
</dbReference>
<dbReference type="RefSeq" id="XP_040782708.1">
    <property type="nucleotide sequence ID" value="XM_040927210.1"/>
</dbReference>
<dbReference type="PANTHER" id="PTHR43337:SF3">
    <property type="entry name" value="PURINE TRANSPORTER"/>
    <property type="match status" value="1"/>
</dbReference>
<evidence type="ECO:0000256" key="7">
    <source>
        <dbReference type="SAM" id="MobiDB-lite"/>
    </source>
</evidence>
<feature type="transmembrane region" description="Helical" evidence="8">
    <location>
        <begin position="244"/>
        <end position="261"/>
    </location>
</feature>
<keyword evidence="3" id="KW-0813">Transport</keyword>
<evidence type="ECO:0000256" key="5">
    <source>
        <dbReference type="ARBA" id="ARBA00022989"/>
    </source>
</evidence>
<dbReference type="Pfam" id="PF00860">
    <property type="entry name" value="Xan_ur_permease"/>
    <property type="match status" value="1"/>
</dbReference>
<feature type="transmembrane region" description="Helical" evidence="8">
    <location>
        <begin position="183"/>
        <end position="209"/>
    </location>
</feature>
<dbReference type="GO" id="GO:0015853">
    <property type="term" value="P:adenine transport"/>
    <property type="evidence" value="ECO:0007669"/>
    <property type="project" value="TreeGrafter"/>
</dbReference>
<keyword evidence="4 8" id="KW-0812">Transmembrane</keyword>
<dbReference type="GO" id="GO:0015854">
    <property type="term" value="P:guanine transport"/>
    <property type="evidence" value="ECO:0007669"/>
    <property type="project" value="TreeGrafter"/>
</dbReference>
<feature type="transmembrane region" description="Helical" evidence="8">
    <location>
        <begin position="105"/>
        <end position="127"/>
    </location>
</feature>
<evidence type="ECO:0000313" key="9">
    <source>
        <dbReference type="EMBL" id="KAF1840145.1"/>
    </source>
</evidence>
<evidence type="ECO:0000256" key="2">
    <source>
        <dbReference type="ARBA" id="ARBA00005697"/>
    </source>
</evidence>
<feature type="transmembrane region" description="Helical" evidence="8">
    <location>
        <begin position="434"/>
        <end position="454"/>
    </location>
</feature>
<keyword evidence="6 8" id="KW-0472">Membrane</keyword>
<evidence type="ECO:0000256" key="8">
    <source>
        <dbReference type="SAM" id="Phobius"/>
    </source>
</evidence>
<evidence type="ECO:0000256" key="6">
    <source>
        <dbReference type="ARBA" id="ARBA00023136"/>
    </source>
</evidence>
<feature type="transmembrane region" description="Helical" evidence="8">
    <location>
        <begin position="407"/>
        <end position="428"/>
    </location>
</feature>
<feature type="compositionally biased region" description="Basic and acidic residues" evidence="7">
    <location>
        <begin position="562"/>
        <end position="577"/>
    </location>
</feature>
<dbReference type="InterPro" id="IPR045018">
    <property type="entry name" value="Azg-like"/>
</dbReference>
<reference evidence="9" key="1">
    <citation type="submission" date="2020-01" db="EMBL/GenBank/DDBJ databases">
        <authorList>
            <consortium name="DOE Joint Genome Institute"/>
            <person name="Haridas S."/>
            <person name="Albert R."/>
            <person name="Binder M."/>
            <person name="Bloem J."/>
            <person name="Labutti K."/>
            <person name="Salamov A."/>
            <person name="Andreopoulos B."/>
            <person name="Baker S.E."/>
            <person name="Barry K."/>
            <person name="Bills G."/>
            <person name="Bluhm B.H."/>
            <person name="Cannon C."/>
            <person name="Castanera R."/>
            <person name="Culley D.E."/>
            <person name="Daum C."/>
            <person name="Ezra D."/>
            <person name="Gonzalez J.B."/>
            <person name="Henrissat B."/>
            <person name="Kuo A."/>
            <person name="Liang C."/>
            <person name="Lipzen A."/>
            <person name="Lutzoni F."/>
            <person name="Magnuson J."/>
            <person name="Mondo S."/>
            <person name="Nolan M."/>
            <person name="Ohm R."/>
            <person name="Pangilinan J."/>
            <person name="Park H.-J."/>
            <person name="Ramirez L."/>
            <person name="Alfaro M."/>
            <person name="Sun H."/>
            <person name="Tritt A."/>
            <person name="Yoshinaga Y."/>
            <person name="Zwiers L.-H."/>
            <person name="Turgeon B.G."/>
            <person name="Goodwin S.B."/>
            <person name="Spatafora J.W."/>
            <person name="Crous P.W."/>
            <person name="Grigoriev I.V."/>
        </authorList>
    </citation>
    <scope>NUCLEOTIDE SEQUENCE</scope>
    <source>
        <strain evidence="9">CBS 394.84</strain>
    </source>
</reference>
<organism evidence="9 10">
    <name type="scientific">Cucurbitaria berberidis CBS 394.84</name>
    <dbReference type="NCBI Taxonomy" id="1168544"/>
    <lineage>
        <taxon>Eukaryota</taxon>
        <taxon>Fungi</taxon>
        <taxon>Dikarya</taxon>
        <taxon>Ascomycota</taxon>
        <taxon>Pezizomycotina</taxon>
        <taxon>Dothideomycetes</taxon>
        <taxon>Pleosporomycetidae</taxon>
        <taxon>Pleosporales</taxon>
        <taxon>Pleosporineae</taxon>
        <taxon>Cucurbitariaceae</taxon>
        <taxon>Cucurbitaria</taxon>
    </lineage>
</organism>
<gene>
    <name evidence="9" type="ORF">K460DRAFT_203922</name>
</gene>
<dbReference type="AlphaFoldDB" id="A0A9P4G7I7"/>
<keyword evidence="5 8" id="KW-1133">Transmembrane helix</keyword>
<proteinExistence type="inferred from homology"/>
<dbReference type="OrthoDB" id="431212at2759"/>